<gene>
    <name evidence="2" type="ORF">C7379_12418</name>
</gene>
<dbReference type="RefSeq" id="WP_133241894.1">
    <property type="nucleotide sequence ID" value="NZ_QENY01000024.1"/>
</dbReference>
<dbReference type="Proteomes" id="UP000245870">
    <property type="component" value="Unassembled WGS sequence"/>
</dbReference>
<dbReference type="EMBL" id="QENY01000024">
    <property type="protein sequence ID" value="PVX48774.1"/>
    <property type="molecule type" value="Genomic_DNA"/>
</dbReference>
<organism evidence="2 3">
    <name type="scientific">Hallella colorans</name>
    <dbReference type="NCBI Taxonomy" id="1703337"/>
    <lineage>
        <taxon>Bacteria</taxon>
        <taxon>Pseudomonadati</taxon>
        <taxon>Bacteroidota</taxon>
        <taxon>Bacteroidia</taxon>
        <taxon>Bacteroidales</taxon>
        <taxon>Prevotellaceae</taxon>
        <taxon>Hallella</taxon>
    </lineage>
</organism>
<sequence length="422" mass="45128">MIKNLRLTILSLLAFISTAALANEYRHVFDAATLNGDGVVELSHVNWEIIATGAGYWGYQELKGQQIGSANKPAKTITLSTSDIKGSVSKIIVNTSGAKGIDATLSVTVGDTTFGTPYKLTASPSSASFTDNASGKITLLFQQQSSKAIYIKSIQIVYTEGGGTINPPAEEKIAKVNSIAEFVALPNGKEGTLYLSNDMNARVTYVHGSTAYLRDKTGAICFYQFDKTPTMAYNDHVAGYITGKKMMVGNMPVMVATDKTNTNLLAIAKPVTELNVEPTVIKSADWSKHYADWVTIKDVKMQDANIGNDGTGNVNVANTFNITPIDALEASCTYNLSGIANATTNGIDELSLVYNEASARQGNPSADVAAKFSPISKVTTGIGALVNNKQSHAIIYDITGRRVSPAKMSKGIYIFNGKKYIK</sequence>
<name>A0A2U0TYU9_9BACT</name>
<feature type="signal peptide" evidence="1">
    <location>
        <begin position="1"/>
        <end position="22"/>
    </location>
</feature>
<evidence type="ECO:0000256" key="1">
    <source>
        <dbReference type="SAM" id="SignalP"/>
    </source>
</evidence>
<accession>A0A2U0TYU9</accession>
<evidence type="ECO:0000313" key="2">
    <source>
        <dbReference type="EMBL" id="PVX48774.1"/>
    </source>
</evidence>
<dbReference type="AlphaFoldDB" id="A0A2U0TYU9"/>
<keyword evidence="3" id="KW-1185">Reference proteome</keyword>
<protein>
    <submittedName>
        <fullName evidence="2">Uncharacterized protein</fullName>
    </submittedName>
</protein>
<dbReference type="OrthoDB" id="1059141at2"/>
<evidence type="ECO:0000313" key="3">
    <source>
        <dbReference type="Proteomes" id="UP000245870"/>
    </source>
</evidence>
<proteinExistence type="predicted"/>
<keyword evidence="1" id="KW-0732">Signal</keyword>
<reference evidence="2 3" key="1">
    <citation type="submission" date="2018-05" db="EMBL/GenBank/DDBJ databases">
        <title>Genomic Encyclopedia of Type Strains, Phase IV (KMG-IV): sequencing the most valuable type-strain genomes for metagenomic binning, comparative biology and taxonomic classification.</title>
        <authorList>
            <person name="Goeker M."/>
        </authorList>
    </citation>
    <scope>NUCLEOTIDE SEQUENCE [LARGE SCALE GENOMIC DNA]</scope>
    <source>
        <strain evidence="2 3">DSM 100333</strain>
    </source>
</reference>
<comment type="caution">
    <text evidence="2">The sequence shown here is derived from an EMBL/GenBank/DDBJ whole genome shotgun (WGS) entry which is preliminary data.</text>
</comment>
<feature type="chain" id="PRO_5015632688" evidence="1">
    <location>
        <begin position="23"/>
        <end position="422"/>
    </location>
</feature>